<name>A0A0S3SR11_PHAAN</name>
<feature type="transmembrane region" description="Helical" evidence="1">
    <location>
        <begin position="16"/>
        <end position="40"/>
    </location>
</feature>
<reference evidence="2 3" key="1">
    <citation type="journal article" date="2015" name="Sci. Rep.">
        <title>The power of single molecule real-time sequencing technology in the de novo assembly of a eukaryotic genome.</title>
        <authorList>
            <person name="Sakai H."/>
            <person name="Naito K."/>
            <person name="Ogiso-Tanaka E."/>
            <person name="Takahashi Y."/>
            <person name="Iseki K."/>
            <person name="Muto C."/>
            <person name="Satou K."/>
            <person name="Teruya K."/>
            <person name="Shiroma A."/>
            <person name="Shimoji M."/>
            <person name="Hirano T."/>
            <person name="Itoh T."/>
            <person name="Kaga A."/>
            <person name="Tomooka N."/>
        </authorList>
    </citation>
    <scope>NUCLEOTIDE SEQUENCE [LARGE SCALE GENOMIC DNA]</scope>
    <source>
        <strain evidence="3">cv. Shumari</strain>
    </source>
</reference>
<evidence type="ECO:0000313" key="2">
    <source>
        <dbReference type="EMBL" id="BAT95266.1"/>
    </source>
</evidence>
<organism evidence="2 3">
    <name type="scientific">Vigna angularis var. angularis</name>
    <dbReference type="NCBI Taxonomy" id="157739"/>
    <lineage>
        <taxon>Eukaryota</taxon>
        <taxon>Viridiplantae</taxon>
        <taxon>Streptophyta</taxon>
        <taxon>Embryophyta</taxon>
        <taxon>Tracheophyta</taxon>
        <taxon>Spermatophyta</taxon>
        <taxon>Magnoliopsida</taxon>
        <taxon>eudicotyledons</taxon>
        <taxon>Gunneridae</taxon>
        <taxon>Pentapetalae</taxon>
        <taxon>rosids</taxon>
        <taxon>fabids</taxon>
        <taxon>Fabales</taxon>
        <taxon>Fabaceae</taxon>
        <taxon>Papilionoideae</taxon>
        <taxon>50 kb inversion clade</taxon>
        <taxon>NPAAA clade</taxon>
        <taxon>indigoferoid/millettioid clade</taxon>
        <taxon>Phaseoleae</taxon>
        <taxon>Vigna</taxon>
    </lineage>
</organism>
<keyword evidence="3" id="KW-1185">Reference proteome</keyword>
<keyword evidence="1" id="KW-0812">Transmembrane</keyword>
<protein>
    <submittedName>
        <fullName evidence="2">Uncharacterized protein</fullName>
    </submittedName>
</protein>
<accession>A0A0S3SR11</accession>
<dbReference type="EMBL" id="AP015041">
    <property type="protein sequence ID" value="BAT95266.1"/>
    <property type="molecule type" value="Genomic_DNA"/>
</dbReference>
<evidence type="ECO:0000313" key="3">
    <source>
        <dbReference type="Proteomes" id="UP000291084"/>
    </source>
</evidence>
<gene>
    <name evidence="2" type="primary">Vigan.08G195700</name>
    <name evidence="2" type="ORF">VIGAN_08195700</name>
</gene>
<dbReference type="Proteomes" id="UP000291084">
    <property type="component" value="Chromosome 8"/>
</dbReference>
<evidence type="ECO:0000256" key="1">
    <source>
        <dbReference type="SAM" id="Phobius"/>
    </source>
</evidence>
<keyword evidence="1" id="KW-0472">Membrane</keyword>
<dbReference type="AlphaFoldDB" id="A0A0S3SR11"/>
<sequence>MHLSIPTSPLSASSRVTFASASIISLTSISAHLILCLYSLHFKTLIPYRYLEEKLLKALLKSLLCSERTSFQ</sequence>
<proteinExistence type="predicted"/>
<keyword evidence="1" id="KW-1133">Transmembrane helix</keyword>